<evidence type="ECO:0000313" key="3">
    <source>
        <dbReference type="Proteomes" id="UP000830542"/>
    </source>
</evidence>
<reference evidence="1" key="3">
    <citation type="submission" date="2023-12" db="EMBL/GenBank/DDBJ databases">
        <authorList>
            <person name="Sun Q."/>
            <person name="Inoue M."/>
        </authorList>
    </citation>
    <scope>NUCLEOTIDE SEQUENCE</scope>
    <source>
        <strain evidence="1">JCM 12289</strain>
    </source>
</reference>
<dbReference type="Proteomes" id="UP000830542">
    <property type="component" value="Chromosome"/>
</dbReference>
<evidence type="ECO:0000313" key="4">
    <source>
        <dbReference type="Proteomes" id="UP001500962"/>
    </source>
</evidence>
<dbReference type="KEGG" id="hdo:MUK72_10620"/>
<dbReference type="EMBL" id="BAAADN010000002">
    <property type="protein sequence ID" value="GAA0450329.1"/>
    <property type="molecule type" value="Genomic_DNA"/>
</dbReference>
<dbReference type="GeneID" id="71762306"/>
<dbReference type="InterPro" id="IPR036388">
    <property type="entry name" value="WH-like_DNA-bd_sf"/>
</dbReference>
<dbReference type="EMBL" id="CP095005">
    <property type="protein sequence ID" value="UOO94418.1"/>
    <property type="molecule type" value="Genomic_DNA"/>
</dbReference>
<proteinExistence type="predicted"/>
<reference evidence="2" key="2">
    <citation type="submission" date="2022-04" db="EMBL/GenBank/DDBJ databases">
        <title>Sequencing and genomic assembly of Halococcus dombrowskii.</title>
        <authorList>
            <person name="Lim S.W."/>
            <person name="MacLea K.S."/>
        </authorList>
    </citation>
    <scope>NUCLEOTIDE SEQUENCE</scope>
    <source>
        <strain evidence="2">H4</strain>
    </source>
</reference>
<dbReference type="PANTHER" id="PTHR34849:SF3">
    <property type="entry name" value="SSR2962 PROTEIN"/>
    <property type="match status" value="1"/>
</dbReference>
<dbReference type="InterPro" id="IPR009057">
    <property type="entry name" value="Homeodomain-like_sf"/>
</dbReference>
<dbReference type="Proteomes" id="UP001500962">
    <property type="component" value="Unassembled WGS sequence"/>
</dbReference>
<dbReference type="Gene3D" id="1.10.10.10">
    <property type="entry name" value="Winged helix-like DNA-binding domain superfamily/Winged helix DNA-binding domain"/>
    <property type="match status" value="1"/>
</dbReference>
<dbReference type="InterPro" id="IPR007367">
    <property type="entry name" value="DUF433"/>
</dbReference>
<name>A0AAV3SB92_HALDO</name>
<accession>A0AAV3SB92</accession>
<keyword evidence="3" id="KW-1185">Reference proteome</keyword>
<evidence type="ECO:0000313" key="1">
    <source>
        <dbReference type="EMBL" id="GAA0450329.1"/>
    </source>
</evidence>
<dbReference type="Pfam" id="PF04255">
    <property type="entry name" value="DUF433"/>
    <property type="match status" value="1"/>
</dbReference>
<dbReference type="RefSeq" id="WP_004054117.1">
    <property type="nucleotide sequence ID" value="NZ_BAAADN010000002.1"/>
</dbReference>
<reference evidence="1" key="1">
    <citation type="journal article" date="2014" name="Int. J. Syst. Evol. Microbiol.">
        <title>Complete genome sequence of Corynebacterium casei LMG S-19264T (=DSM 44701T), isolated from a smear-ripened cheese.</title>
        <authorList>
            <consortium name="US DOE Joint Genome Institute (JGI-PGF)"/>
            <person name="Walter F."/>
            <person name="Albersmeier A."/>
            <person name="Kalinowski J."/>
            <person name="Ruckert C."/>
        </authorList>
    </citation>
    <scope>NUCLEOTIDE SEQUENCE</scope>
    <source>
        <strain evidence="1">JCM 12289</strain>
    </source>
</reference>
<sequence length="95" mass="10436">MKSITTDADVLGGDPRLAGTRIGVAHVYRRYENGEAPEEIAAGYDGISVADVHAALAYAFDNPETLREIDREARAAVDRIRDERPVDPDEIIERA</sequence>
<evidence type="ECO:0000313" key="2">
    <source>
        <dbReference type="EMBL" id="UOO94418.1"/>
    </source>
</evidence>
<organism evidence="1 4">
    <name type="scientific">Halococcus dombrowskii</name>
    <dbReference type="NCBI Taxonomy" id="179637"/>
    <lineage>
        <taxon>Archaea</taxon>
        <taxon>Methanobacteriati</taxon>
        <taxon>Methanobacteriota</taxon>
        <taxon>Stenosarchaea group</taxon>
        <taxon>Halobacteria</taxon>
        <taxon>Halobacteriales</taxon>
        <taxon>Halococcaceae</taxon>
        <taxon>Halococcus</taxon>
    </lineage>
</organism>
<dbReference type="PANTHER" id="PTHR34849">
    <property type="entry name" value="SSL5025 PROTEIN"/>
    <property type="match status" value="1"/>
</dbReference>
<dbReference type="SUPFAM" id="SSF46689">
    <property type="entry name" value="Homeodomain-like"/>
    <property type="match status" value="1"/>
</dbReference>
<gene>
    <name evidence="1" type="ORF">GCM10008985_02360</name>
    <name evidence="2" type="ORF">MUK72_10620</name>
</gene>
<protein>
    <submittedName>
        <fullName evidence="2">DUF433 domain-containing protein</fullName>
    </submittedName>
</protein>
<dbReference type="AlphaFoldDB" id="A0AAV3SB92"/>